<evidence type="ECO:0000256" key="3">
    <source>
        <dbReference type="ARBA" id="ARBA00022801"/>
    </source>
</evidence>
<dbReference type="InterPro" id="IPR036866">
    <property type="entry name" value="RibonucZ/Hydroxyglut_hydro"/>
</dbReference>
<dbReference type="OrthoDB" id="5443440at2"/>
<comment type="similarity">
    <text evidence="1">Belongs to the metallo-beta-lactamase superfamily.</text>
</comment>
<evidence type="ECO:0000256" key="2">
    <source>
        <dbReference type="ARBA" id="ARBA00022723"/>
    </source>
</evidence>
<dbReference type="GO" id="GO:0016787">
    <property type="term" value="F:hydrolase activity"/>
    <property type="evidence" value="ECO:0007669"/>
    <property type="project" value="UniProtKB-KW"/>
</dbReference>
<comment type="caution">
    <text evidence="6">The sequence shown here is derived from an EMBL/GenBank/DDBJ whole genome shotgun (WGS) entry which is preliminary data.</text>
</comment>
<reference evidence="6 7" key="1">
    <citation type="submission" date="2018-12" db="EMBL/GenBank/DDBJ databases">
        <title>Dyella dinghuensis sp. nov. DHOA06 and Dyella choica sp. nov. 4M-K27, isolated from forest soil.</title>
        <authorList>
            <person name="Qiu L.-H."/>
            <person name="Gao Z.-H."/>
        </authorList>
    </citation>
    <scope>NUCLEOTIDE SEQUENCE [LARGE SCALE GENOMIC DNA]</scope>
    <source>
        <strain evidence="6 7">4M-K27</strain>
    </source>
</reference>
<dbReference type="Gene3D" id="3.60.15.10">
    <property type="entry name" value="Ribonuclease Z/Hydroxyacylglutathione hydrolase-like"/>
    <property type="match status" value="1"/>
</dbReference>
<dbReference type="SUPFAM" id="SSF56281">
    <property type="entry name" value="Metallo-hydrolase/oxidoreductase"/>
    <property type="match status" value="1"/>
</dbReference>
<evidence type="ECO:0000256" key="1">
    <source>
        <dbReference type="ARBA" id="ARBA00007749"/>
    </source>
</evidence>
<evidence type="ECO:0000256" key="4">
    <source>
        <dbReference type="ARBA" id="ARBA00022833"/>
    </source>
</evidence>
<feature type="domain" description="Metallo-beta-lactamase" evidence="5">
    <location>
        <begin position="42"/>
        <end position="252"/>
    </location>
</feature>
<dbReference type="CDD" id="cd16281">
    <property type="entry name" value="metallo-hydrolase-like_MBL-fold"/>
    <property type="match status" value="1"/>
</dbReference>
<dbReference type="InterPro" id="IPR051013">
    <property type="entry name" value="MBL_superfamily_lactonases"/>
</dbReference>
<gene>
    <name evidence="6" type="ORF">EKH80_21605</name>
</gene>
<dbReference type="GO" id="GO:0046872">
    <property type="term" value="F:metal ion binding"/>
    <property type="evidence" value="ECO:0007669"/>
    <property type="project" value="UniProtKB-KW"/>
</dbReference>
<organism evidence="6 7">
    <name type="scientific">Dyella choica</name>
    <dbReference type="NCBI Taxonomy" id="1927959"/>
    <lineage>
        <taxon>Bacteria</taxon>
        <taxon>Pseudomonadati</taxon>
        <taxon>Pseudomonadota</taxon>
        <taxon>Gammaproteobacteria</taxon>
        <taxon>Lysobacterales</taxon>
        <taxon>Rhodanobacteraceae</taxon>
        <taxon>Dyella</taxon>
    </lineage>
</organism>
<accession>A0A432M0A6</accession>
<dbReference type="PANTHER" id="PTHR42978:SF6">
    <property type="entry name" value="QUORUM-QUENCHING LACTONASE YTNP-RELATED"/>
    <property type="match status" value="1"/>
</dbReference>
<keyword evidence="7" id="KW-1185">Reference proteome</keyword>
<evidence type="ECO:0000313" key="6">
    <source>
        <dbReference type="EMBL" id="RUL69730.1"/>
    </source>
</evidence>
<proteinExistence type="inferred from homology"/>
<evidence type="ECO:0000313" key="7">
    <source>
        <dbReference type="Proteomes" id="UP000274358"/>
    </source>
</evidence>
<keyword evidence="2" id="KW-0479">Metal-binding</keyword>
<dbReference type="PANTHER" id="PTHR42978">
    <property type="entry name" value="QUORUM-QUENCHING LACTONASE YTNP-RELATED-RELATED"/>
    <property type="match status" value="1"/>
</dbReference>
<sequence length="282" mass="31655">MQLRSLNGNTQKLDGGAMFGNAPKSMWSRWIEPDESNRIPLACRCLLATDLEGRHVLFETGIGAFFEPALRERYGVVESRHVLLDSLAAVGLSHEDIDVVVLSHLHFDHAGGLLAAWEEGRAPRLLFPHARFLVGAQHWQRALKPHPRDRASFIPELHQLLEDSGRLELVAGEYSQALGRTVRFHFSDGHTPGLMLSEVAGVVFCADLIPGRSWVHLPITMGYDRFAEVLIDEKRAFLEDKLARNVRLFFTHDHACAVARVTRDERGRYGTADEQPELRGIA</sequence>
<name>A0A432M0A6_9GAMM</name>
<protein>
    <submittedName>
        <fullName evidence="6">MBL fold metallo-hydrolase</fullName>
    </submittedName>
</protein>
<evidence type="ECO:0000259" key="5">
    <source>
        <dbReference type="SMART" id="SM00849"/>
    </source>
</evidence>
<keyword evidence="4" id="KW-0862">Zinc</keyword>
<dbReference type="Pfam" id="PF00753">
    <property type="entry name" value="Lactamase_B"/>
    <property type="match status" value="1"/>
</dbReference>
<dbReference type="RefSeq" id="WP_126686872.1">
    <property type="nucleotide sequence ID" value="NZ_RYYV01000028.1"/>
</dbReference>
<keyword evidence="3 6" id="KW-0378">Hydrolase</keyword>
<dbReference type="AlphaFoldDB" id="A0A432M0A6"/>
<dbReference type="EMBL" id="RYYV01000028">
    <property type="protein sequence ID" value="RUL69730.1"/>
    <property type="molecule type" value="Genomic_DNA"/>
</dbReference>
<dbReference type="SMART" id="SM00849">
    <property type="entry name" value="Lactamase_B"/>
    <property type="match status" value="1"/>
</dbReference>
<dbReference type="InterPro" id="IPR001279">
    <property type="entry name" value="Metallo-B-lactamas"/>
</dbReference>
<dbReference type="Proteomes" id="UP000274358">
    <property type="component" value="Unassembled WGS sequence"/>
</dbReference>